<keyword evidence="3" id="KW-0813">Transport</keyword>
<evidence type="ECO:0000256" key="6">
    <source>
        <dbReference type="ARBA" id="ARBA00022741"/>
    </source>
</evidence>
<keyword evidence="9" id="KW-0472">Membrane</keyword>
<comment type="similarity">
    <text evidence="2">Belongs to the ABC transporter superfamily.</text>
</comment>
<keyword evidence="6" id="KW-0547">Nucleotide-binding</keyword>
<dbReference type="Proteomes" id="UP000189177">
    <property type="component" value="Unassembled WGS sequence"/>
</dbReference>
<evidence type="ECO:0000256" key="1">
    <source>
        <dbReference type="ARBA" id="ARBA00004417"/>
    </source>
</evidence>
<dbReference type="NCBIfam" id="TIGR01727">
    <property type="entry name" value="oligo_HPY"/>
    <property type="match status" value="1"/>
</dbReference>
<dbReference type="RefSeq" id="WP_077244659.1">
    <property type="nucleotide sequence ID" value="NZ_MUZR01000049.1"/>
</dbReference>
<dbReference type="GO" id="GO:0005524">
    <property type="term" value="F:ATP binding"/>
    <property type="evidence" value="ECO:0007669"/>
    <property type="project" value="UniProtKB-KW"/>
</dbReference>
<keyword evidence="4" id="KW-1003">Cell membrane</keyword>
<keyword evidence="5" id="KW-0997">Cell inner membrane</keyword>
<evidence type="ECO:0000256" key="4">
    <source>
        <dbReference type="ARBA" id="ARBA00022475"/>
    </source>
</evidence>
<name>A0A1V2ZWH3_9GAMM</name>
<evidence type="ECO:0000259" key="11">
    <source>
        <dbReference type="PROSITE" id="PS50893"/>
    </source>
</evidence>
<dbReference type="FunFam" id="3.40.50.300:FF:000016">
    <property type="entry name" value="Oligopeptide ABC transporter ATP-binding component"/>
    <property type="match status" value="1"/>
</dbReference>
<proteinExistence type="inferred from homology"/>
<evidence type="ECO:0000256" key="9">
    <source>
        <dbReference type="ARBA" id="ARBA00023136"/>
    </source>
</evidence>
<evidence type="ECO:0000256" key="2">
    <source>
        <dbReference type="ARBA" id="ARBA00005417"/>
    </source>
</evidence>
<dbReference type="PROSITE" id="PS00211">
    <property type="entry name" value="ABC_TRANSPORTER_1"/>
    <property type="match status" value="1"/>
</dbReference>
<dbReference type="PANTHER" id="PTHR43297:SF14">
    <property type="entry name" value="ATPASE AAA-TYPE CORE DOMAIN-CONTAINING PROTEIN"/>
    <property type="match status" value="1"/>
</dbReference>
<evidence type="ECO:0000256" key="7">
    <source>
        <dbReference type="ARBA" id="ARBA00022840"/>
    </source>
</evidence>
<reference evidence="12 13" key="1">
    <citation type="submission" date="2017-02" db="EMBL/GenBank/DDBJ databases">
        <title>Genomic diversity within the haloalkaliphilic genus Thioalkalivibrio.</title>
        <authorList>
            <person name="Ahn A.-C."/>
            <person name="Meier-Kolthoff J."/>
            <person name="Overmars L."/>
            <person name="Richter M."/>
            <person name="Woyke T."/>
            <person name="Sorokin D.Y."/>
            <person name="Muyzer G."/>
        </authorList>
    </citation>
    <scope>NUCLEOTIDE SEQUENCE [LARGE SCALE GENOMIC DNA]</scope>
    <source>
        <strain evidence="12 13">HL17</strain>
    </source>
</reference>
<sequence length="329" mass="36434">MAVTANPDSPLLEIEDLRMQYRTEQGPVNAVDGVNLEIRRNEALVVLGESGCGKSSLAKVLLRTLPRNAGRPTGQVRLDGRDVLALSEERFRREVRWVRIALVMQAAMNALNPVVRVGEQVAEPLRIHRGWSRRAAMARAAEAFEEVGIATDFLQRYPHELSGGMRQRAVLAMALVTDPDLVILDEPTSALDVLTQASIMNVLKRIKRDRGTSFVLITHDVATSSELADRVALMYAGQVVEEASAEAFFTAPGHPYSQMLMASVPRLRQEEPPVPIPGRPPSLQDPPTGCRFAERCPRRFERCAEDPAVFHPDARHRVRCWLHEAGGTG</sequence>
<dbReference type="SMART" id="SM00382">
    <property type="entry name" value="AAA"/>
    <property type="match status" value="1"/>
</dbReference>
<dbReference type="InterPro" id="IPR050388">
    <property type="entry name" value="ABC_Ni/Peptide_Import"/>
</dbReference>
<dbReference type="GO" id="GO:0055085">
    <property type="term" value="P:transmembrane transport"/>
    <property type="evidence" value="ECO:0007669"/>
    <property type="project" value="UniProtKB-ARBA"/>
</dbReference>
<evidence type="ECO:0000313" key="13">
    <source>
        <dbReference type="Proteomes" id="UP000189177"/>
    </source>
</evidence>
<dbReference type="GO" id="GO:0015833">
    <property type="term" value="P:peptide transport"/>
    <property type="evidence" value="ECO:0007669"/>
    <property type="project" value="InterPro"/>
</dbReference>
<comment type="caution">
    <text evidence="12">The sequence shown here is derived from an EMBL/GenBank/DDBJ whole genome shotgun (WGS) entry which is preliminary data.</text>
</comment>
<dbReference type="InterPro" id="IPR013563">
    <property type="entry name" value="Oligopep_ABC_C"/>
</dbReference>
<keyword evidence="7 12" id="KW-0067">ATP-binding</keyword>
<dbReference type="InterPro" id="IPR003439">
    <property type="entry name" value="ABC_transporter-like_ATP-bd"/>
</dbReference>
<gene>
    <name evidence="12" type="ORF">B1A74_10860</name>
</gene>
<evidence type="ECO:0000256" key="3">
    <source>
        <dbReference type="ARBA" id="ARBA00022448"/>
    </source>
</evidence>
<dbReference type="Pfam" id="PF00005">
    <property type="entry name" value="ABC_tran"/>
    <property type="match status" value="1"/>
</dbReference>
<evidence type="ECO:0000313" key="12">
    <source>
        <dbReference type="EMBL" id="OOC09478.1"/>
    </source>
</evidence>
<feature type="domain" description="ABC transporter" evidence="11">
    <location>
        <begin position="12"/>
        <end position="261"/>
    </location>
</feature>
<evidence type="ECO:0000256" key="5">
    <source>
        <dbReference type="ARBA" id="ARBA00022519"/>
    </source>
</evidence>
<keyword evidence="8" id="KW-1278">Translocase</keyword>
<accession>A0A1V2ZWH3</accession>
<dbReference type="PANTHER" id="PTHR43297">
    <property type="entry name" value="OLIGOPEPTIDE TRANSPORT ATP-BINDING PROTEIN APPD"/>
    <property type="match status" value="1"/>
</dbReference>
<dbReference type="InterPro" id="IPR017871">
    <property type="entry name" value="ABC_transporter-like_CS"/>
</dbReference>
<dbReference type="InterPro" id="IPR027417">
    <property type="entry name" value="P-loop_NTPase"/>
</dbReference>
<feature type="compositionally biased region" description="Pro residues" evidence="10">
    <location>
        <begin position="272"/>
        <end position="284"/>
    </location>
</feature>
<dbReference type="PROSITE" id="PS50893">
    <property type="entry name" value="ABC_TRANSPORTER_2"/>
    <property type="match status" value="1"/>
</dbReference>
<dbReference type="EMBL" id="MUZR01000049">
    <property type="protein sequence ID" value="OOC09478.1"/>
    <property type="molecule type" value="Genomic_DNA"/>
</dbReference>
<dbReference type="Gene3D" id="3.40.50.300">
    <property type="entry name" value="P-loop containing nucleotide triphosphate hydrolases"/>
    <property type="match status" value="1"/>
</dbReference>
<dbReference type="STRING" id="252474.B1A74_10860"/>
<dbReference type="CDD" id="cd03257">
    <property type="entry name" value="ABC_NikE_OppD_transporters"/>
    <property type="match status" value="1"/>
</dbReference>
<feature type="region of interest" description="Disordered" evidence="10">
    <location>
        <begin position="270"/>
        <end position="289"/>
    </location>
</feature>
<dbReference type="InterPro" id="IPR003593">
    <property type="entry name" value="AAA+_ATPase"/>
</dbReference>
<dbReference type="OrthoDB" id="9784450at2"/>
<dbReference type="SUPFAM" id="SSF52540">
    <property type="entry name" value="P-loop containing nucleoside triphosphate hydrolases"/>
    <property type="match status" value="1"/>
</dbReference>
<dbReference type="Pfam" id="PF08352">
    <property type="entry name" value="oligo_HPY"/>
    <property type="match status" value="1"/>
</dbReference>
<evidence type="ECO:0000256" key="8">
    <source>
        <dbReference type="ARBA" id="ARBA00022967"/>
    </source>
</evidence>
<dbReference type="AlphaFoldDB" id="A0A1V2ZWH3"/>
<keyword evidence="13" id="KW-1185">Reference proteome</keyword>
<organism evidence="12 13">
    <name type="scientific">Thioalkalivibrio halophilus</name>
    <dbReference type="NCBI Taxonomy" id="252474"/>
    <lineage>
        <taxon>Bacteria</taxon>
        <taxon>Pseudomonadati</taxon>
        <taxon>Pseudomonadota</taxon>
        <taxon>Gammaproteobacteria</taxon>
        <taxon>Chromatiales</taxon>
        <taxon>Ectothiorhodospiraceae</taxon>
        <taxon>Thioalkalivibrio</taxon>
    </lineage>
</organism>
<dbReference type="GO" id="GO:0016887">
    <property type="term" value="F:ATP hydrolysis activity"/>
    <property type="evidence" value="ECO:0007669"/>
    <property type="project" value="InterPro"/>
</dbReference>
<evidence type="ECO:0000256" key="10">
    <source>
        <dbReference type="SAM" id="MobiDB-lite"/>
    </source>
</evidence>
<protein>
    <submittedName>
        <fullName evidence="12">Dipeptide/oligopeptide/nickel ABC transporter ATP-binding protein</fullName>
    </submittedName>
</protein>
<comment type="subcellular location">
    <subcellularLocation>
        <location evidence="1">Cell inner membrane</location>
        <topology evidence="1">Peripheral membrane protein</topology>
    </subcellularLocation>
</comment>
<dbReference type="GO" id="GO:0005886">
    <property type="term" value="C:plasma membrane"/>
    <property type="evidence" value="ECO:0007669"/>
    <property type="project" value="UniProtKB-SubCell"/>
</dbReference>